<proteinExistence type="predicted"/>
<organism evidence="3 4">
    <name type="scientific">Dovyalis caffra</name>
    <dbReference type="NCBI Taxonomy" id="77055"/>
    <lineage>
        <taxon>Eukaryota</taxon>
        <taxon>Viridiplantae</taxon>
        <taxon>Streptophyta</taxon>
        <taxon>Embryophyta</taxon>
        <taxon>Tracheophyta</taxon>
        <taxon>Spermatophyta</taxon>
        <taxon>Magnoliopsida</taxon>
        <taxon>eudicotyledons</taxon>
        <taxon>Gunneridae</taxon>
        <taxon>Pentapetalae</taxon>
        <taxon>rosids</taxon>
        <taxon>fabids</taxon>
        <taxon>Malpighiales</taxon>
        <taxon>Salicaceae</taxon>
        <taxon>Flacourtieae</taxon>
        <taxon>Dovyalis</taxon>
    </lineage>
</organism>
<dbReference type="PANTHER" id="PTHR14939:SF5">
    <property type="entry name" value="F-BOX ONLY PROTEIN 22"/>
    <property type="match status" value="1"/>
</dbReference>
<accession>A0AAV1RNB6</accession>
<protein>
    <recommendedName>
        <fullName evidence="2">FIST C-domain domain-containing protein</fullName>
    </recommendedName>
</protein>
<dbReference type="Gene3D" id="3.40.50.720">
    <property type="entry name" value="NAD(P)-binding Rossmann-like Domain"/>
    <property type="match status" value="1"/>
</dbReference>
<keyword evidence="1" id="KW-0472">Membrane</keyword>
<dbReference type="GO" id="GO:0016616">
    <property type="term" value="F:oxidoreductase activity, acting on the CH-OH group of donors, NAD or NADP as acceptor"/>
    <property type="evidence" value="ECO:0007669"/>
    <property type="project" value="InterPro"/>
</dbReference>
<name>A0AAV1RNB6_9ROSI</name>
<dbReference type="GO" id="GO:0006694">
    <property type="term" value="P:steroid biosynthetic process"/>
    <property type="evidence" value="ECO:0007669"/>
    <property type="project" value="InterPro"/>
</dbReference>
<dbReference type="Pfam" id="PF10442">
    <property type="entry name" value="FIST_C"/>
    <property type="match status" value="1"/>
</dbReference>
<feature type="domain" description="FIST C-domain" evidence="2">
    <location>
        <begin position="344"/>
        <end position="508"/>
    </location>
</feature>
<gene>
    <name evidence="3" type="ORF">DCAF_LOCUS11764</name>
</gene>
<evidence type="ECO:0000256" key="1">
    <source>
        <dbReference type="SAM" id="Phobius"/>
    </source>
</evidence>
<dbReference type="Pfam" id="PF01073">
    <property type="entry name" value="3Beta_HSD"/>
    <property type="match status" value="1"/>
</dbReference>
<evidence type="ECO:0000259" key="2">
    <source>
        <dbReference type="SMART" id="SM01204"/>
    </source>
</evidence>
<evidence type="ECO:0000313" key="4">
    <source>
        <dbReference type="Proteomes" id="UP001314170"/>
    </source>
</evidence>
<dbReference type="EMBL" id="CAWUPB010001009">
    <property type="protein sequence ID" value="CAK7336744.1"/>
    <property type="molecule type" value="Genomic_DNA"/>
</dbReference>
<feature type="transmembrane region" description="Helical" evidence="1">
    <location>
        <begin position="12"/>
        <end position="33"/>
    </location>
</feature>
<dbReference type="Proteomes" id="UP001314170">
    <property type="component" value="Unassembled WGS sequence"/>
</dbReference>
<keyword evidence="1" id="KW-1133">Transmembrane helix</keyword>
<dbReference type="PANTHER" id="PTHR14939">
    <property type="entry name" value="F-BOX ONLY PROTEIN 22"/>
    <property type="match status" value="1"/>
</dbReference>
<comment type="caution">
    <text evidence="3">The sequence shown here is derived from an EMBL/GenBank/DDBJ whole genome shotgun (WGS) entry which is preliminary data.</text>
</comment>
<dbReference type="AlphaFoldDB" id="A0AAV1RNB6"/>
<dbReference type="GO" id="GO:0000209">
    <property type="term" value="P:protein polyubiquitination"/>
    <property type="evidence" value="ECO:0007669"/>
    <property type="project" value="TreeGrafter"/>
</dbReference>
<sequence length="544" mass="59480">MLLSKNYGTEGNTFLVTSGLGFIGSALCLELVWQGVSQMRAFDLRPTSPWSDDLSNLRVHFIQGPSSFVALEEVVNKVLSEPIRPHFAIANVIGSGVDLSERLNFLAAKLGSKTPIIVSCASGIMGRDAVTDEHKEVMMDDFWGDGESNSDFGIILTVGFLPGLRVDAIPLVRPRKAHRVAIIDHFVMNIRDYASSVSGSTSPLAIMMFGGEDADLKPVMEKLDHAMPRETIIVGDERARFLYRSGIESRYIYGSGGYFSDAVALVFARDQYRNCAGAGQIQFHAVLSTGVSAVGPRYKAVSVKEIGFGTGRNTWLTARREGEQEILDGQRILDDVNNEFVIYDAESLCMDVQQLANNVGCPDLYIGVTEQRRCFVGSEKSRMMTFLVFHGVMGGDQEYLFANGVGIRTGDYFQFYHSDPSTALSSCSNVSKYFRNLKLDWSSRKCCHAGSVADNDGNKEVVGGFVFSCCGRGESFFGHCNVDSSPFLDNFPGVPMAGIFCGGEIGRGFSKADEGEEDGTLRCCLHAYSTVYLLVSYTPAPPEH</sequence>
<evidence type="ECO:0000313" key="3">
    <source>
        <dbReference type="EMBL" id="CAK7336744.1"/>
    </source>
</evidence>
<dbReference type="InterPro" id="IPR019494">
    <property type="entry name" value="FIST_C"/>
</dbReference>
<dbReference type="SMART" id="SM01204">
    <property type="entry name" value="FIST_C"/>
    <property type="match status" value="1"/>
</dbReference>
<dbReference type="InterPro" id="IPR002225">
    <property type="entry name" value="3Beta_OHSteriod_DH/Estase"/>
</dbReference>
<keyword evidence="1" id="KW-0812">Transmembrane</keyword>
<reference evidence="3 4" key="1">
    <citation type="submission" date="2024-01" db="EMBL/GenBank/DDBJ databases">
        <authorList>
            <person name="Waweru B."/>
        </authorList>
    </citation>
    <scope>NUCLEOTIDE SEQUENCE [LARGE SCALE GENOMIC DNA]</scope>
</reference>
<keyword evidence="4" id="KW-1185">Reference proteome</keyword>
<dbReference type="GO" id="GO:0032436">
    <property type="term" value="P:positive regulation of proteasomal ubiquitin-dependent protein catabolic process"/>
    <property type="evidence" value="ECO:0007669"/>
    <property type="project" value="TreeGrafter"/>
</dbReference>